<keyword evidence="1" id="KW-1133">Transmembrane helix</keyword>
<accession>A0ABU8UEJ1</accession>
<keyword evidence="3" id="KW-1185">Reference proteome</keyword>
<name>A0ABU8UEJ1_9ACTN</name>
<gene>
    <name evidence="2" type="ORF">WKI68_43785</name>
</gene>
<sequence>MPVGAAAQMLLMPPRPHMSLTPGIVLAEVIVWTGAALGAGWAVHRFRAERRA</sequence>
<evidence type="ECO:0000313" key="3">
    <source>
        <dbReference type="Proteomes" id="UP001382904"/>
    </source>
</evidence>
<dbReference type="Proteomes" id="UP001382904">
    <property type="component" value="Unassembled WGS sequence"/>
</dbReference>
<organism evidence="2 3">
    <name type="scientific">Streptomyces caledonius</name>
    <dbReference type="NCBI Taxonomy" id="3134107"/>
    <lineage>
        <taxon>Bacteria</taxon>
        <taxon>Bacillati</taxon>
        <taxon>Actinomycetota</taxon>
        <taxon>Actinomycetes</taxon>
        <taxon>Kitasatosporales</taxon>
        <taxon>Streptomycetaceae</taxon>
        <taxon>Streptomyces</taxon>
    </lineage>
</organism>
<comment type="caution">
    <text evidence="2">The sequence shown here is derived from an EMBL/GenBank/DDBJ whole genome shotgun (WGS) entry which is preliminary data.</text>
</comment>
<feature type="transmembrane region" description="Helical" evidence="1">
    <location>
        <begin position="20"/>
        <end position="43"/>
    </location>
</feature>
<keyword evidence="1" id="KW-0472">Membrane</keyword>
<protein>
    <submittedName>
        <fullName evidence="2">Uncharacterized protein</fullName>
    </submittedName>
</protein>
<proteinExistence type="predicted"/>
<reference evidence="2 3" key="1">
    <citation type="submission" date="2024-03" db="EMBL/GenBank/DDBJ databases">
        <title>Novel Streptomyces species of biotechnological and ecological value are a feature of Machair soil.</title>
        <authorList>
            <person name="Prole J.R."/>
            <person name="Goodfellow M."/>
            <person name="Allenby N."/>
            <person name="Ward A.C."/>
        </authorList>
    </citation>
    <scope>NUCLEOTIDE SEQUENCE [LARGE SCALE GENOMIC DNA]</scope>
    <source>
        <strain evidence="2 3">MS1.HAVA.3</strain>
    </source>
</reference>
<evidence type="ECO:0000256" key="1">
    <source>
        <dbReference type="SAM" id="Phobius"/>
    </source>
</evidence>
<dbReference type="EMBL" id="JBBKAM010000004">
    <property type="protein sequence ID" value="MEJ8646312.1"/>
    <property type="molecule type" value="Genomic_DNA"/>
</dbReference>
<evidence type="ECO:0000313" key="2">
    <source>
        <dbReference type="EMBL" id="MEJ8646312.1"/>
    </source>
</evidence>
<keyword evidence="1" id="KW-0812">Transmembrane</keyword>